<protein>
    <submittedName>
        <fullName evidence="2">Uncharacterized protein</fullName>
    </submittedName>
</protein>
<reference evidence="2" key="2">
    <citation type="submission" date="2021-02" db="EMBL/GenBank/DDBJ databases">
        <title>Aspergillus chevalieri M1 genome sequence.</title>
        <authorList>
            <person name="Kadooka C."/>
            <person name="Mori K."/>
            <person name="Futagami T."/>
        </authorList>
    </citation>
    <scope>NUCLEOTIDE SEQUENCE</scope>
    <source>
        <strain evidence="2">M1</strain>
    </source>
</reference>
<feature type="region of interest" description="Disordered" evidence="1">
    <location>
        <begin position="1"/>
        <end position="23"/>
    </location>
</feature>
<dbReference type="Proteomes" id="UP000637239">
    <property type="component" value="Chromosome 6"/>
</dbReference>
<dbReference type="GeneID" id="66984499"/>
<gene>
    <name evidence="2" type="ORF">ACHE_60027A</name>
</gene>
<name>A0A7R7ZQW8_ASPCH</name>
<dbReference type="KEGG" id="ache:ACHE_60027A"/>
<reference evidence="2" key="1">
    <citation type="submission" date="2021-01" db="EMBL/GenBank/DDBJ databases">
        <authorList>
            <consortium name="Aspergillus chevalieri M1 genome sequencing consortium"/>
            <person name="Kazuki M."/>
            <person name="Futagami T."/>
        </authorList>
    </citation>
    <scope>NUCLEOTIDE SEQUENCE</scope>
    <source>
        <strain evidence="2">M1</strain>
    </source>
</reference>
<dbReference type="RefSeq" id="XP_043138663.1">
    <property type="nucleotide sequence ID" value="XM_043281156.1"/>
</dbReference>
<evidence type="ECO:0000256" key="1">
    <source>
        <dbReference type="SAM" id="MobiDB-lite"/>
    </source>
</evidence>
<dbReference type="AlphaFoldDB" id="A0A7R7ZQW8"/>
<dbReference type="EMBL" id="AP024421">
    <property type="protein sequence ID" value="BCR90141.1"/>
    <property type="molecule type" value="Genomic_DNA"/>
</dbReference>
<organism evidence="2 3">
    <name type="scientific">Aspergillus chevalieri</name>
    <name type="common">Eurotium chevalieri</name>
    <dbReference type="NCBI Taxonomy" id="182096"/>
    <lineage>
        <taxon>Eukaryota</taxon>
        <taxon>Fungi</taxon>
        <taxon>Dikarya</taxon>
        <taxon>Ascomycota</taxon>
        <taxon>Pezizomycotina</taxon>
        <taxon>Eurotiomycetes</taxon>
        <taxon>Eurotiomycetidae</taxon>
        <taxon>Eurotiales</taxon>
        <taxon>Aspergillaceae</taxon>
        <taxon>Aspergillus</taxon>
        <taxon>Aspergillus subgen. Aspergillus</taxon>
    </lineage>
</organism>
<evidence type="ECO:0000313" key="2">
    <source>
        <dbReference type="EMBL" id="BCR90141.1"/>
    </source>
</evidence>
<sequence length="103" mass="10879">MADKSELNKHATQLPCDPKYGSNPQDHVLLRSSGVRISAGTGVRTLVPAGSLDQARSPAARTTTSSGPARAWELGFWVVNNAFIGPQAGMVRDSCAAMQDRLG</sequence>
<proteinExistence type="predicted"/>
<evidence type="ECO:0000313" key="3">
    <source>
        <dbReference type="Proteomes" id="UP000637239"/>
    </source>
</evidence>
<keyword evidence="3" id="KW-1185">Reference proteome</keyword>
<accession>A0A7R7ZQW8</accession>